<dbReference type="AlphaFoldDB" id="A0A291E399"/>
<accession>A0A291E399</accession>
<evidence type="ECO:0000313" key="3">
    <source>
        <dbReference type="Proteomes" id="UP000217979"/>
    </source>
</evidence>
<dbReference type="CDD" id="cd04301">
    <property type="entry name" value="NAT_SF"/>
    <property type="match status" value="1"/>
</dbReference>
<dbReference type="GO" id="GO:0016747">
    <property type="term" value="F:acyltransferase activity, transferring groups other than amino-acyl groups"/>
    <property type="evidence" value="ECO:0007669"/>
    <property type="project" value="InterPro"/>
</dbReference>
<keyword evidence="2" id="KW-0808">Transferase</keyword>
<dbReference type="InterPro" id="IPR016181">
    <property type="entry name" value="Acyl_CoA_acyltransferase"/>
</dbReference>
<protein>
    <submittedName>
        <fullName evidence="2">N-acetyltransferase</fullName>
    </submittedName>
</protein>
<dbReference type="EMBL" id="CP023525">
    <property type="protein sequence ID" value="ATF94540.1"/>
    <property type="molecule type" value="Genomic_DNA"/>
</dbReference>
<reference evidence="2 3" key="1">
    <citation type="submission" date="2017-09" db="EMBL/GenBank/DDBJ databases">
        <title>FDA dAtabase for Regulatory Grade micrObial Sequences (FDA-ARGOS): Supporting development and validation of Infectious Disease Dx tests.</title>
        <authorList>
            <person name="Minogue T."/>
            <person name="Wolcott M."/>
            <person name="Wasieloski L."/>
            <person name="Aguilar W."/>
            <person name="Moore D."/>
            <person name="Tallon L."/>
            <person name="Sadzewicz L."/>
            <person name="Ott S."/>
            <person name="Zhao X."/>
            <person name="Nagaraj S."/>
            <person name="Vavikolanu K."/>
            <person name="Aluvathingal J."/>
            <person name="Nadendla S."/>
            <person name="Sichtig H."/>
        </authorList>
    </citation>
    <scope>NUCLEOTIDE SEQUENCE [LARGE SCALE GENOMIC DNA]</scope>
    <source>
        <strain evidence="2 3">FDAARGOS_392</strain>
    </source>
</reference>
<evidence type="ECO:0000259" key="1">
    <source>
        <dbReference type="PROSITE" id="PS51186"/>
    </source>
</evidence>
<evidence type="ECO:0000313" key="2">
    <source>
        <dbReference type="EMBL" id="ATF94540.1"/>
    </source>
</evidence>
<dbReference type="PROSITE" id="PS51186">
    <property type="entry name" value="GNAT"/>
    <property type="match status" value="1"/>
</dbReference>
<dbReference type="SUPFAM" id="SSF55729">
    <property type="entry name" value="Acyl-CoA N-acyltransferases (Nat)"/>
    <property type="match status" value="1"/>
</dbReference>
<dbReference type="Gene3D" id="3.40.630.30">
    <property type="match status" value="1"/>
</dbReference>
<dbReference type="Proteomes" id="UP000217979">
    <property type="component" value="Chromosome"/>
</dbReference>
<sequence length="144" mass="16270">MINPESHIAEVNMDIAVRFARPGDRNNWLALWFDYLSKAGLASDDKKGIATWQRIMDMNSSLICWVAEVDNHIAGFAVAVVQDCALETDPICCIEHIYVMEELRGNGLGKALIQAIKLERDFAGWSKIYWLSASLTRHQTFLVN</sequence>
<feature type="domain" description="N-acetyltransferase" evidence="1">
    <location>
        <begin position="15"/>
        <end position="144"/>
    </location>
</feature>
<organism evidence="2 3">
    <name type="scientific">Cedecea neteri</name>
    <dbReference type="NCBI Taxonomy" id="158822"/>
    <lineage>
        <taxon>Bacteria</taxon>
        <taxon>Pseudomonadati</taxon>
        <taxon>Pseudomonadota</taxon>
        <taxon>Gammaproteobacteria</taxon>
        <taxon>Enterobacterales</taxon>
        <taxon>Enterobacteriaceae</taxon>
        <taxon>Cedecea</taxon>
    </lineage>
</organism>
<dbReference type="Pfam" id="PF13508">
    <property type="entry name" value="Acetyltransf_7"/>
    <property type="match status" value="1"/>
</dbReference>
<dbReference type="InterPro" id="IPR000182">
    <property type="entry name" value="GNAT_dom"/>
</dbReference>
<proteinExistence type="predicted"/>
<gene>
    <name evidence="2" type="ORF">CO704_21820</name>
</gene>
<name>A0A291E399_9ENTR</name>